<accession>B2VUS3</accession>
<dbReference type="EMBL" id="DS231615">
    <property type="protein sequence ID" value="EDU40498.1"/>
    <property type="molecule type" value="Genomic_DNA"/>
</dbReference>
<name>B2VUS3_PYRTR</name>
<gene>
    <name evidence="1" type="ORF">PTRG_01060</name>
</gene>
<organism evidence="1 2">
    <name type="scientific">Pyrenophora tritici-repentis (strain Pt-1C-BFP)</name>
    <name type="common">Wheat tan spot fungus</name>
    <name type="synonym">Drechslera tritici-repentis</name>
    <dbReference type="NCBI Taxonomy" id="426418"/>
    <lineage>
        <taxon>Eukaryota</taxon>
        <taxon>Fungi</taxon>
        <taxon>Dikarya</taxon>
        <taxon>Ascomycota</taxon>
        <taxon>Pezizomycotina</taxon>
        <taxon>Dothideomycetes</taxon>
        <taxon>Pleosporomycetidae</taxon>
        <taxon>Pleosporales</taxon>
        <taxon>Pleosporineae</taxon>
        <taxon>Pleosporaceae</taxon>
        <taxon>Pyrenophora</taxon>
    </lineage>
</organism>
<evidence type="ECO:0000313" key="1">
    <source>
        <dbReference type="EMBL" id="EDU40498.1"/>
    </source>
</evidence>
<proteinExistence type="predicted"/>
<dbReference type="AlphaFoldDB" id="B2VUS3"/>
<reference evidence="2" key="1">
    <citation type="journal article" date="2013" name="G3 (Bethesda)">
        <title>Comparative genomics of a plant-pathogenic fungus, Pyrenophora tritici-repentis, reveals transduplication and the impact of repeat elements on pathogenicity and population divergence.</title>
        <authorList>
            <person name="Manning V.A."/>
            <person name="Pandelova I."/>
            <person name="Dhillon B."/>
            <person name="Wilhelm L.J."/>
            <person name="Goodwin S.B."/>
            <person name="Berlin A.M."/>
            <person name="Figueroa M."/>
            <person name="Freitag M."/>
            <person name="Hane J.K."/>
            <person name="Henrissat B."/>
            <person name="Holman W.H."/>
            <person name="Kodira C.D."/>
            <person name="Martin J."/>
            <person name="Oliver R.P."/>
            <person name="Robbertse B."/>
            <person name="Schackwitz W."/>
            <person name="Schwartz D.C."/>
            <person name="Spatafora J.W."/>
            <person name="Turgeon B.G."/>
            <person name="Yandava C."/>
            <person name="Young S."/>
            <person name="Zhou S."/>
            <person name="Zeng Q."/>
            <person name="Grigoriev I.V."/>
            <person name="Ma L.-J."/>
            <person name="Ciuffetti L.M."/>
        </authorList>
    </citation>
    <scope>NUCLEOTIDE SEQUENCE [LARGE SCALE GENOMIC DNA]</scope>
    <source>
        <strain evidence="2">Pt-1C-BFP</strain>
    </source>
</reference>
<protein>
    <submittedName>
        <fullName evidence="1">Uncharacterized protein</fullName>
    </submittedName>
</protein>
<evidence type="ECO:0000313" key="2">
    <source>
        <dbReference type="Proteomes" id="UP000001471"/>
    </source>
</evidence>
<dbReference type="Proteomes" id="UP000001471">
    <property type="component" value="Unassembled WGS sequence"/>
</dbReference>
<sequence>MVIWLATTMQLHIHNRPCLATAYRVPQYSGHSPWFRSGRALPITLERGFGLGRPAIPFVIHLAKTNETTSPTANQTKTSRYTDVRGETVMEMQQGKVRVRASLDLRAGPPKPELKRAALFRDVAIVAEMPGADYWSRQSCYDMKVCTETCLMHVITQSTALGRQHFGPDVELLNVWKVNFQWFETPLV</sequence>
<dbReference type="InParanoid" id="B2VUS3"/>
<dbReference type="HOGENOM" id="CLU_1441730_0_0_1"/>